<evidence type="ECO:0000313" key="1">
    <source>
        <dbReference type="EMBL" id="KAJ7337224.1"/>
    </source>
</evidence>
<protein>
    <recommendedName>
        <fullName evidence="3">Tyrosine-protein kinase ephrin type A/B receptor-like domain-containing protein</fullName>
    </recommendedName>
</protein>
<dbReference type="Proteomes" id="UP001163046">
    <property type="component" value="Unassembled WGS sequence"/>
</dbReference>
<reference evidence="1" key="1">
    <citation type="submission" date="2023-01" db="EMBL/GenBank/DDBJ databases">
        <title>Genome assembly of the deep-sea coral Lophelia pertusa.</title>
        <authorList>
            <person name="Herrera S."/>
            <person name="Cordes E."/>
        </authorList>
    </citation>
    <scope>NUCLEOTIDE SEQUENCE</scope>
    <source>
        <strain evidence="1">USNM1676648</strain>
        <tissue evidence="1">Polyp</tissue>
    </source>
</reference>
<dbReference type="SMART" id="SM01411">
    <property type="entry name" value="Ephrin_rec_like"/>
    <property type="match status" value="1"/>
</dbReference>
<dbReference type="GO" id="GO:0016020">
    <property type="term" value="C:membrane"/>
    <property type="evidence" value="ECO:0007669"/>
    <property type="project" value="TreeGrafter"/>
</dbReference>
<dbReference type="InterPro" id="IPR039181">
    <property type="entry name" value="Elapor1/2"/>
</dbReference>
<name>A0A9W9YEE1_9CNID</name>
<dbReference type="Gene3D" id="2.10.50.10">
    <property type="entry name" value="Tumor Necrosis Factor Receptor, subunit A, domain 2"/>
    <property type="match status" value="1"/>
</dbReference>
<dbReference type="PANTHER" id="PTHR22727:SF15">
    <property type="entry name" value="MRH DOMAIN-CONTAINING PROTEIN"/>
    <property type="match status" value="1"/>
</dbReference>
<gene>
    <name evidence="1" type="ORF">OS493_010081</name>
</gene>
<proteinExistence type="predicted"/>
<organism evidence="1 2">
    <name type="scientific">Desmophyllum pertusum</name>
    <dbReference type="NCBI Taxonomy" id="174260"/>
    <lineage>
        <taxon>Eukaryota</taxon>
        <taxon>Metazoa</taxon>
        <taxon>Cnidaria</taxon>
        <taxon>Anthozoa</taxon>
        <taxon>Hexacorallia</taxon>
        <taxon>Scleractinia</taxon>
        <taxon>Caryophylliina</taxon>
        <taxon>Caryophylliidae</taxon>
        <taxon>Desmophyllum</taxon>
    </lineage>
</organism>
<keyword evidence="2" id="KW-1185">Reference proteome</keyword>
<dbReference type="PANTHER" id="PTHR22727">
    <property type="entry name" value="PROTEIN CBG13728"/>
    <property type="match status" value="1"/>
</dbReference>
<accession>A0A9W9YEE1</accession>
<dbReference type="SUPFAM" id="SSF57184">
    <property type="entry name" value="Growth factor receptor domain"/>
    <property type="match status" value="1"/>
</dbReference>
<dbReference type="EMBL" id="MU827781">
    <property type="protein sequence ID" value="KAJ7337224.1"/>
    <property type="molecule type" value="Genomic_DNA"/>
</dbReference>
<comment type="caution">
    <text evidence="1">The sequence shown here is derived from an EMBL/GenBank/DDBJ whole genome shotgun (WGS) entry which is preliminary data.</text>
</comment>
<dbReference type="InterPro" id="IPR009030">
    <property type="entry name" value="Growth_fac_rcpt_cys_sf"/>
</dbReference>
<evidence type="ECO:0008006" key="3">
    <source>
        <dbReference type="Google" id="ProtNLM"/>
    </source>
</evidence>
<dbReference type="OrthoDB" id="439917at2759"/>
<sequence>MDQILLHFVKFHVITSKLVNHGKQVPITLQSTLGIIPCRDGLTSALLMTKKFVMPGSRVSFEYRVDSRDCRNPGYLGCDGLGFFIDNQQVLNYMGNQFLWTNKTYNLAAGTHTLKWIFRKRCFSFGSVSYMDKAFIRSITLVGAVEPNVTCKKCPPGFFNAIKGSSSCTPCSYFQYQAKEGQDRCDTCPPDTYAMLGASMCLPLPNCTDDDIIAAPGEINTCSCKTTQNVQQCTTTLHRNYITVQGLNGARRLCKLVDTETLSPKLHYKCKCQPGFEINSVDGKLQCQACGKGLKSSGVTCEKCPAGQVLLLTVLEIVVLREAGLPSGDVIRTARVIGNVHSYLQSPVFEVESELAMILFNCSITCNLTGVTPKVARGEHLAKIQDCNLIFQVFDANNTNKDQMNCTRPKGRYVFPT</sequence>
<evidence type="ECO:0000313" key="2">
    <source>
        <dbReference type="Proteomes" id="UP001163046"/>
    </source>
</evidence>
<dbReference type="AlphaFoldDB" id="A0A9W9YEE1"/>